<dbReference type="GO" id="GO:0009002">
    <property type="term" value="F:serine-type D-Ala-D-Ala carboxypeptidase activity"/>
    <property type="evidence" value="ECO:0007669"/>
    <property type="project" value="UniProtKB-EC"/>
</dbReference>
<evidence type="ECO:0000256" key="5">
    <source>
        <dbReference type="ARBA" id="ARBA00022676"/>
    </source>
</evidence>
<feature type="compositionally biased region" description="Low complexity" evidence="14">
    <location>
        <begin position="985"/>
        <end position="996"/>
    </location>
</feature>
<dbReference type="Proteomes" id="UP001058016">
    <property type="component" value="Chromosome"/>
</dbReference>
<dbReference type="GO" id="GO:0008658">
    <property type="term" value="F:penicillin binding"/>
    <property type="evidence" value="ECO:0007669"/>
    <property type="project" value="InterPro"/>
</dbReference>
<keyword evidence="10" id="KW-0511">Multifunctional enzyme</keyword>
<dbReference type="PANTHER" id="PTHR32282:SF29">
    <property type="entry name" value="PENICILLIN-BINDING PROTEIN 1A"/>
    <property type="match status" value="1"/>
</dbReference>
<keyword evidence="6" id="KW-0808">Transferase</keyword>
<dbReference type="InterPro" id="IPR023346">
    <property type="entry name" value="Lysozyme-like_dom_sf"/>
</dbReference>
<feature type="transmembrane region" description="Helical" evidence="15">
    <location>
        <begin position="20"/>
        <end position="44"/>
    </location>
</feature>
<keyword evidence="15" id="KW-0472">Membrane</keyword>
<protein>
    <submittedName>
        <fullName evidence="18">PBP1A family penicillin-binding protein</fullName>
    </submittedName>
</protein>
<keyword evidence="8" id="KW-0133">Cell shape</keyword>
<dbReference type="AlphaFoldDB" id="A0A9Q9FFJ5"/>
<evidence type="ECO:0000256" key="9">
    <source>
        <dbReference type="ARBA" id="ARBA00022984"/>
    </source>
</evidence>
<evidence type="ECO:0000256" key="2">
    <source>
        <dbReference type="ARBA" id="ARBA00007739"/>
    </source>
</evidence>
<evidence type="ECO:0000313" key="20">
    <source>
        <dbReference type="Proteomes" id="UP001058072"/>
    </source>
</evidence>
<keyword evidence="9" id="KW-0573">Peptidoglycan synthesis</keyword>
<evidence type="ECO:0000256" key="13">
    <source>
        <dbReference type="ARBA" id="ARBA00049902"/>
    </source>
</evidence>
<dbReference type="GO" id="GO:0006508">
    <property type="term" value="P:proteolysis"/>
    <property type="evidence" value="ECO:0007669"/>
    <property type="project" value="UniProtKB-KW"/>
</dbReference>
<dbReference type="SMART" id="SM00740">
    <property type="entry name" value="PASTA"/>
    <property type="match status" value="2"/>
</dbReference>
<dbReference type="Gene3D" id="1.10.3810.10">
    <property type="entry name" value="Biosynthetic peptidoglycan transglycosylase-like"/>
    <property type="match status" value="1"/>
</dbReference>
<accession>A0A9Q9FFJ5</accession>
<comment type="similarity">
    <text evidence="1">In the C-terminal section; belongs to the transpeptidase family.</text>
</comment>
<dbReference type="GO" id="GO:0008360">
    <property type="term" value="P:regulation of cell shape"/>
    <property type="evidence" value="ECO:0007669"/>
    <property type="project" value="UniProtKB-KW"/>
</dbReference>
<dbReference type="Proteomes" id="UP001058072">
    <property type="component" value="Chromosome"/>
</dbReference>
<feature type="domain" description="PASTA" evidence="16">
    <location>
        <begin position="848"/>
        <end position="911"/>
    </location>
</feature>
<dbReference type="InterPro" id="IPR001460">
    <property type="entry name" value="PCN-bd_Tpept"/>
</dbReference>
<dbReference type="PANTHER" id="PTHR32282">
    <property type="entry name" value="BINDING PROTEIN TRANSPEPTIDASE, PUTATIVE-RELATED"/>
    <property type="match status" value="1"/>
</dbReference>
<keyword evidence="7" id="KW-0378">Hydrolase</keyword>
<evidence type="ECO:0000256" key="3">
    <source>
        <dbReference type="ARBA" id="ARBA00022645"/>
    </source>
</evidence>
<comment type="similarity">
    <text evidence="2">In the N-terminal section; belongs to the glycosyltransferase 51 family.</text>
</comment>
<dbReference type="Gene3D" id="3.40.710.10">
    <property type="entry name" value="DD-peptidase/beta-lactamase superfamily"/>
    <property type="match status" value="1"/>
</dbReference>
<evidence type="ECO:0000256" key="14">
    <source>
        <dbReference type="SAM" id="MobiDB-lite"/>
    </source>
</evidence>
<keyword evidence="15" id="KW-0812">Transmembrane</keyword>
<dbReference type="GO" id="GO:0071555">
    <property type="term" value="P:cell wall organization"/>
    <property type="evidence" value="ECO:0007669"/>
    <property type="project" value="UniProtKB-KW"/>
</dbReference>
<dbReference type="InterPro" id="IPR005543">
    <property type="entry name" value="PASTA_dom"/>
</dbReference>
<dbReference type="GO" id="GO:0009252">
    <property type="term" value="P:peptidoglycan biosynthetic process"/>
    <property type="evidence" value="ECO:0007669"/>
    <property type="project" value="UniProtKB-KW"/>
</dbReference>
<dbReference type="Pfam" id="PF03793">
    <property type="entry name" value="PASTA"/>
    <property type="match status" value="1"/>
</dbReference>
<feature type="compositionally biased region" description="Polar residues" evidence="14">
    <location>
        <begin position="967"/>
        <end position="976"/>
    </location>
</feature>
<organism evidence="18 20">
    <name type="scientific">Turicibacter bilis</name>
    <dbReference type="NCBI Taxonomy" id="2735723"/>
    <lineage>
        <taxon>Bacteria</taxon>
        <taxon>Bacillati</taxon>
        <taxon>Bacillota</taxon>
        <taxon>Erysipelotrichia</taxon>
        <taxon>Erysipelotrichales</taxon>
        <taxon>Turicibacteraceae</taxon>
        <taxon>Turicibacter</taxon>
    </lineage>
</organism>
<dbReference type="NCBIfam" id="TIGR02074">
    <property type="entry name" value="PBP_1a_fam"/>
    <property type="match status" value="1"/>
</dbReference>
<evidence type="ECO:0000313" key="18">
    <source>
        <dbReference type="EMBL" id="UUF08652.1"/>
    </source>
</evidence>
<keyword evidence="11" id="KW-0961">Cell wall biogenesis/degradation</keyword>
<evidence type="ECO:0000256" key="15">
    <source>
        <dbReference type="SAM" id="Phobius"/>
    </source>
</evidence>
<dbReference type="GO" id="GO:0030288">
    <property type="term" value="C:outer membrane-bounded periplasmic space"/>
    <property type="evidence" value="ECO:0007669"/>
    <property type="project" value="TreeGrafter"/>
</dbReference>
<dbReference type="GO" id="GO:0008955">
    <property type="term" value="F:peptidoglycan glycosyltransferase activity"/>
    <property type="evidence" value="ECO:0007669"/>
    <property type="project" value="UniProtKB-EC"/>
</dbReference>
<comment type="catalytic activity">
    <reaction evidence="13">
        <text>[GlcNAc-(1-&gt;4)-Mur2Ac(oyl-L-Ala-gamma-D-Glu-L-Lys-D-Ala-D-Ala)](n)-di-trans,octa-cis-undecaprenyl diphosphate + beta-D-GlcNAc-(1-&gt;4)-Mur2Ac(oyl-L-Ala-gamma-D-Glu-L-Lys-D-Ala-D-Ala)-di-trans,octa-cis-undecaprenyl diphosphate = [GlcNAc-(1-&gt;4)-Mur2Ac(oyl-L-Ala-gamma-D-Glu-L-Lys-D-Ala-D-Ala)](n+1)-di-trans,octa-cis-undecaprenyl diphosphate + di-trans,octa-cis-undecaprenyl diphosphate + H(+)</text>
        <dbReference type="Rhea" id="RHEA:23708"/>
        <dbReference type="Rhea" id="RHEA-COMP:9602"/>
        <dbReference type="Rhea" id="RHEA-COMP:9603"/>
        <dbReference type="ChEBI" id="CHEBI:15378"/>
        <dbReference type="ChEBI" id="CHEBI:58405"/>
        <dbReference type="ChEBI" id="CHEBI:60033"/>
        <dbReference type="ChEBI" id="CHEBI:78435"/>
        <dbReference type="EC" id="2.4.99.28"/>
    </reaction>
</comment>
<dbReference type="InterPro" id="IPR001264">
    <property type="entry name" value="Glyco_trans_51"/>
</dbReference>
<keyword evidence="3" id="KW-0121">Carboxypeptidase</keyword>
<dbReference type="EMBL" id="CP071249">
    <property type="protein sequence ID" value="UUF05901.1"/>
    <property type="molecule type" value="Genomic_DNA"/>
</dbReference>
<keyword evidence="15" id="KW-1133">Transmembrane helix</keyword>
<comment type="catalytic activity">
    <reaction evidence="12">
        <text>Preferential cleavage: (Ac)2-L-Lys-D-Ala-|-D-Ala. Also transpeptidation of peptidyl-alanyl moieties that are N-acyl substituents of D-alanine.</text>
        <dbReference type="EC" id="3.4.16.4"/>
    </reaction>
</comment>
<evidence type="ECO:0000259" key="16">
    <source>
        <dbReference type="PROSITE" id="PS51178"/>
    </source>
</evidence>
<keyword evidence="5" id="KW-0328">Glycosyltransferase</keyword>
<dbReference type="InterPro" id="IPR050396">
    <property type="entry name" value="Glycosyltr_51/Transpeptidase"/>
</dbReference>
<evidence type="ECO:0000256" key="1">
    <source>
        <dbReference type="ARBA" id="ARBA00007090"/>
    </source>
</evidence>
<reference evidence="18 19" key="1">
    <citation type="submission" date="2021-03" db="EMBL/GenBank/DDBJ databases">
        <title>Comparative Genomics and Metabolomics in the genus Turicibacter.</title>
        <authorList>
            <person name="Maki J."/>
            <person name="Looft T."/>
        </authorList>
    </citation>
    <scope>NUCLEOTIDE SEQUENCE</scope>
    <source>
        <strain evidence="18">ISU324</strain>
        <strain evidence="17 19">MMM721</strain>
    </source>
</reference>
<sequence>MKKNNGNKFSLTLLQAIGTIFKSFVLVGLLGGIAAMMIGSFIIFKTIETAPELDISKIYATESTVIYDKDGNVLDELGIQKREWVSYDEISPVLIDAIVATEDSKFYEHGGADWQRFLIAALSNLSTGDFDQGASTLTQQLIKQTHLTSEKSIDRKIKELYLSIQIEKVLTKEQIIEAYLNYSPFGGSVNGIQKAAEYYFGTTANDLTLAQAATLAGLVQSPSNYRPDHFADAAETRRDTVLKLMVKHGYITQDLADLAAAEPITDMLVYTESETTDKTKYQSFIDAVLNEVENKYGLDPYSGLQIYTTMDPEAQELIYDIQNTNNYVDWSATGLANSKTDIQSGIVFMDTQTGQVRAIGGGVNEEGIERGVNFATQLQRQPGSTAKPIFAYGPAIEYLKWGTGTTVDDELYTYQDGSGQIVHNYNHIYQGRMTIRYALNKSLNVPAVKAFNAAGADNVKTFAENLGFTFSPEVLSADGSLFESTAIGGVSSGFSPLQMAAAYATFGNGGIYNEPIMIEKIVTSDGTVIKADQESHRAMSEETAYLLTDMLHTVMTDGTGTTANVGGMYLSGKTGTTNLDPKDRATYGYPDNAIRDSWFVGYSNYYTAAIWTGFNHNEDGYITQTTQSKPWYVFNTLMKYLNPAGYVEPTRPSSIQSYTIEQESGSKDGEVLSPSKFTPSQYVSSELFIKGYGPSGTSTRFQQLDTPQNFTGSYTGSALQFSWNHVKGYTLTLDEARSKASYAADLATKATKISQVPTLNPTESQLRMMIKQIQTIGQTIYDVYATNHYGNEILLGSTTGNTLTVDNVSIGDMSKYKDFYIRARYENSGALTSENSNAITIDCDSCSKPVDIPNMQGWTKQQVEDWVKANGITVSYTETPTNEIANGLVLSTSPASGTLLPGETLTVTIASAQLTVPNFKNEPDFISQYQAWAALNSVTVKVKEEFHDSIPSGAYIGSNPGIGSSITPGSTLTITISKGPAGGSTTPPVNNNPTTPEDIPDNGSSEGSED</sequence>
<evidence type="ECO:0000313" key="19">
    <source>
        <dbReference type="Proteomes" id="UP001058016"/>
    </source>
</evidence>
<dbReference type="FunFam" id="1.10.3810.10:FF:000001">
    <property type="entry name" value="Penicillin-binding protein 1A"/>
    <property type="match status" value="1"/>
</dbReference>
<evidence type="ECO:0000256" key="10">
    <source>
        <dbReference type="ARBA" id="ARBA00023268"/>
    </source>
</evidence>
<dbReference type="EMBL" id="CP071250">
    <property type="protein sequence ID" value="UUF08652.1"/>
    <property type="molecule type" value="Genomic_DNA"/>
</dbReference>
<dbReference type="Pfam" id="PF00912">
    <property type="entry name" value="Transgly"/>
    <property type="match status" value="1"/>
</dbReference>
<dbReference type="RefSeq" id="WP_212724378.1">
    <property type="nucleotide sequence ID" value="NZ_CP071249.1"/>
</dbReference>
<evidence type="ECO:0000256" key="8">
    <source>
        <dbReference type="ARBA" id="ARBA00022960"/>
    </source>
</evidence>
<dbReference type="SUPFAM" id="SSF53955">
    <property type="entry name" value="Lysozyme-like"/>
    <property type="match status" value="1"/>
</dbReference>
<evidence type="ECO:0000256" key="11">
    <source>
        <dbReference type="ARBA" id="ARBA00023316"/>
    </source>
</evidence>
<evidence type="ECO:0000256" key="6">
    <source>
        <dbReference type="ARBA" id="ARBA00022679"/>
    </source>
</evidence>
<gene>
    <name evidence="17" type="ORF">J0J69_12845</name>
    <name evidence="18" type="ORF">J0J70_01100</name>
</gene>
<feature type="region of interest" description="Disordered" evidence="14">
    <location>
        <begin position="967"/>
        <end position="1010"/>
    </location>
</feature>
<dbReference type="InterPro" id="IPR036950">
    <property type="entry name" value="PBP_transglycosylase"/>
</dbReference>
<proteinExistence type="inferred from homology"/>
<dbReference type="Gene3D" id="3.30.10.20">
    <property type="match status" value="2"/>
</dbReference>
<dbReference type="PROSITE" id="PS51178">
    <property type="entry name" value="PASTA"/>
    <property type="match status" value="1"/>
</dbReference>
<dbReference type="Pfam" id="PF00905">
    <property type="entry name" value="Transpeptidase"/>
    <property type="match status" value="1"/>
</dbReference>
<evidence type="ECO:0000313" key="17">
    <source>
        <dbReference type="EMBL" id="UUF05901.1"/>
    </source>
</evidence>
<keyword evidence="4" id="KW-0645">Protease</keyword>
<name>A0A9Q9FFJ5_9FIRM</name>
<evidence type="ECO:0000256" key="7">
    <source>
        <dbReference type="ARBA" id="ARBA00022801"/>
    </source>
</evidence>
<evidence type="ECO:0000256" key="12">
    <source>
        <dbReference type="ARBA" id="ARBA00034000"/>
    </source>
</evidence>
<dbReference type="InterPro" id="IPR012338">
    <property type="entry name" value="Beta-lactam/transpept-like"/>
</dbReference>
<evidence type="ECO:0000256" key="4">
    <source>
        <dbReference type="ARBA" id="ARBA00022670"/>
    </source>
</evidence>
<dbReference type="SUPFAM" id="SSF56601">
    <property type="entry name" value="beta-lactamase/transpeptidase-like"/>
    <property type="match status" value="1"/>
</dbReference>
<dbReference type="CDD" id="cd06577">
    <property type="entry name" value="PASTA_pknB"/>
    <property type="match status" value="2"/>
</dbReference>
<keyword evidence="19" id="KW-1185">Reference proteome</keyword>